<evidence type="ECO:0000256" key="9">
    <source>
        <dbReference type="ARBA" id="ARBA00030904"/>
    </source>
</evidence>
<evidence type="ECO:0000256" key="12">
    <source>
        <dbReference type="RuleBase" id="RU363039"/>
    </source>
</evidence>
<gene>
    <name evidence="15" type="ORF">WICPIJ_002270</name>
</gene>
<dbReference type="EMBL" id="JAEUBG010001213">
    <property type="protein sequence ID" value="KAH3686748.1"/>
    <property type="molecule type" value="Genomic_DNA"/>
</dbReference>
<dbReference type="InterPro" id="IPR041872">
    <property type="entry name" value="Anticodon_Met"/>
</dbReference>
<evidence type="ECO:0000259" key="14">
    <source>
        <dbReference type="Pfam" id="PF19303"/>
    </source>
</evidence>
<evidence type="ECO:0000313" key="16">
    <source>
        <dbReference type="Proteomes" id="UP000774326"/>
    </source>
</evidence>
<dbReference type="Gene3D" id="1.10.730.10">
    <property type="entry name" value="Isoleucyl-tRNA Synthetase, Domain 1"/>
    <property type="match status" value="1"/>
</dbReference>
<comment type="similarity">
    <text evidence="2 12">Belongs to the class-I aminoacyl-tRNA synthetase family.</text>
</comment>
<dbReference type="InterPro" id="IPR014758">
    <property type="entry name" value="Met-tRNA_synth"/>
</dbReference>
<keyword evidence="5 12" id="KW-0547">Nucleotide-binding</keyword>
<keyword evidence="6 12" id="KW-0067">ATP-binding</keyword>
<dbReference type="InterPro" id="IPR015413">
    <property type="entry name" value="Methionyl/Leucyl_tRNA_Synth"/>
</dbReference>
<evidence type="ECO:0000256" key="1">
    <source>
        <dbReference type="ARBA" id="ARBA00004496"/>
    </source>
</evidence>
<dbReference type="GO" id="GO:0005739">
    <property type="term" value="C:mitochondrion"/>
    <property type="evidence" value="ECO:0007669"/>
    <property type="project" value="UniProtKB-ARBA"/>
</dbReference>
<comment type="catalytic activity">
    <reaction evidence="10">
        <text>tRNA(Met) + L-methionine + ATP = L-methionyl-tRNA(Met) + AMP + diphosphate</text>
        <dbReference type="Rhea" id="RHEA:13481"/>
        <dbReference type="Rhea" id="RHEA-COMP:9667"/>
        <dbReference type="Rhea" id="RHEA-COMP:9698"/>
        <dbReference type="ChEBI" id="CHEBI:30616"/>
        <dbReference type="ChEBI" id="CHEBI:33019"/>
        <dbReference type="ChEBI" id="CHEBI:57844"/>
        <dbReference type="ChEBI" id="CHEBI:78442"/>
        <dbReference type="ChEBI" id="CHEBI:78530"/>
        <dbReference type="ChEBI" id="CHEBI:456215"/>
        <dbReference type="EC" id="6.1.1.10"/>
    </reaction>
</comment>
<dbReference type="GO" id="GO:0005524">
    <property type="term" value="F:ATP binding"/>
    <property type="evidence" value="ECO:0007669"/>
    <property type="project" value="UniProtKB-KW"/>
</dbReference>
<feature type="domain" description="Methionyl/Leucyl tRNA synthetase" evidence="13">
    <location>
        <begin position="38"/>
        <end position="393"/>
    </location>
</feature>
<dbReference type="GO" id="GO:0004825">
    <property type="term" value="F:methionine-tRNA ligase activity"/>
    <property type="evidence" value="ECO:0007669"/>
    <property type="project" value="UniProtKB-EC"/>
</dbReference>
<comment type="caution">
    <text evidence="15">The sequence shown here is derived from an EMBL/GenBank/DDBJ whole genome shotgun (WGS) entry which is preliminary data.</text>
</comment>
<keyword evidence="16" id="KW-1185">Reference proteome</keyword>
<evidence type="ECO:0000256" key="6">
    <source>
        <dbReference type="ARBA" id="ARBA00022840"/>
    </source>
</evidence>
<dbReference type="GO" id="GO:0006431">
    <property type="term" value="P:methionyl-tRNA aminoacylation"/>
    <property type="evidence" value="ECO:0007669"/>
    <property type="project" value="InterPro"/>
</dbReference>
<dbReference type="FunFam" id="2.170.220.10:FF:000001">
    <property type="entry name" value="methionine--tRNA ligase, mitochondrial"/>
    <property type="match status" value="1"/>
</dbReference>
<dbReference type="Gene3D" id="3.40.50.620">
    <property type="entry name" value="HUPs"/>
    <property type="match status" value="1"/>
</dbReference>
<keyword evidence="7 12" id="KW-0648">Protein biosynthesis</keyword>
<evidence type="ECO:0000256" key="3">
    <source>
        <dbReference type="ARBA" id="ARBA00012838"/>
    </source>
</evidence>
<dbReference type="SUPFAM" id="SSF47323">
    <property type="entry name" value="Anticodon-binding domain of a subclass of class I aminoacyl-tRNA synthetases"/>
    <property type="match status" value="1"/>
</dbReference>
<feature type="domain" description="Methionyl-tRNA synthetase anticodon-binding" evidence="14">
    <location>
        <begin position="423"/>
        <end position="519"/>
    </location>
</feature>
<dbReference type="InterPro" id="IPR009080">
    <property type="entry name" value="tRNAsynth_Ia_anticodon-bd"/>
</dbReference>
<dbReference type="InterPro" id="IPR033911">
    <property type="entry name" value="MetRS_core"/>
</dbReference>
<protein>
    <recommendedName>
        <fullName evidence="11">Probable methionine--tRNA ligase, mitochondrial</fullName>
        <ecNumber evidence="3">6.1.1.10</ecNumber>
    </recommendedName>
    <alternativeName>
        <fullName evidence="9">Methionyl-tRNA synthetase</fullName>
    </alternativeName>
</protein>
<dbReference type="PRINTS" id="PR01041">
    <property type="entry name" value="TRNASYNTHMET"/>
</dbReference>
<dbReference type="OrthoDB" id="24670at2759"/>
<evidence type="ECO:0000256" key="4">
    <source>
        <dbReference type="ARBA" id="ARBA00022598"/>
    </source>
</evidence>
<evidence type="ECO:0000256" key="5">
    <source>
        <dbReference type="ARBA" id="ARBA00022741"/>
    </source>
</evidence>
<dbReference type="Pfam" id="PF09334">
    <property type="entry name" value="tRNA-synt_1g"/>
    <property type="match status" value="1"/>
</dbReference>
<evidence type="ECO:0000256" key="7">
    <source>
        <dbReference type="ARBA" id="ARBA00022917"/>
    </source>
</evidence>
<dbReference type="InterPro" id="IPR023457">
    <property type="entry name" value="Met-tRNA_synth_2"/>
</dbReference>
<dbReference type="CDD" id="cd00814">
    <property type="entry name" value="MetRS_core"/>
    <property type="match status" value="1"/>
</dbReference>
<reference evidence="15" key="2">
    <citation type="submission" date="2021-01" db="EMBL/GenBank/DDBJ databases">
        <authorList>
            <person name="Schikora-Tamarit M.A."/>
        </authorList>
    </citation>
    <scope>NUCLEOTIDE SEQUENCE</scope>
    <source>
        <strain evidence="15">CBS2887</strain>
    </source>
</reference>
<evidence type="ECO:0000256" key="2">
    <source>
        <dbReference type="ARBA" id="ARBA00005594"/>
    </source>
</evidence>
<accession>A0A9P8TP43</accession>
<evidence type="ECO:0000259" key="13">
    <source>
        <dbReference type="Pfam" id="PF09334"/>
    </source>
</evidence>
<evidence type="ECO:0000256" key="8">
    <source>
        <dbReference type="ARBA" id="ARBA00023146"/>
    </source>
</evidence>
<dbReference type="NCBIfam" id="TIGR00398">
    <property type="entry name" value="metG"/>
    <property type="match status" value="1"/>
</dbReference>
<name>A0A9P8TP43_WICPI</name>
<dbReference type="EC" id="6.1.1.10" evidence="3"/>
<reference evidence="15" key="1">
    <citation type="journal article" date="2021" name="Open Biol.">
        <title>Shared evolutionary footprints suggest mitochondrial oxidative damage underlies multiple complex I losses in fungi.</title>
        <authorList>
            <person name="Schikora-Tamarit M.A."/>
            <person name="Marcet-Houben M."/>
            <person name="Nosek J."/>
            <person name="Gabaldon T."/>
        </authorList>
    </citation>
    <scope>NUCLEOTIDE SEQUENCE</scope>
    <source>
        <strain evidence="15">CBS2887</strain>
    </source>
</reference>
<dbReference type="Gene3D" id="2.170.220.10">
    <property type="match status" value="1"/>
</dbReference>
<dbReference type="Proteomes" id="UP000774326">
    <property type="component" value="Unassembled WGS sequence"/>
</dbReference>
<dbReference type="PANTHER" id="PTHR43326:SF1">
    <property type="entry name" value="METHIONINE--TRNA LIGASE, MITOCHONDRIAL"/>
    <property type="match status" value="1"/>
</dbReference>
<dbReference type="InterPro" id="IPR014729">
    <property type="entry name" value="Rossmann-like_a/b/a_fold"/>
</dbReference>
<sequence length="557" mass="63818">MLRKQLIPSLKRLQSTKSAASALSSVNPTNTSSSNAFYITTPIFYPNASPHLGHLYSTLLSDVRHRWETLQSHQSFFTTGTDEHGLKIQTAALKLNKEPKQFVDELVQRFLHLDQVAEIKYDRFIRTTDQDHIASVQHFWNVLLEKGWIYEGEHKGWYCISDETFYPESQIKQSEEGKYYSVESGNEVTLTSEKNYFFKLSQFQEQLIAHLEANPNFIIPDSRRLDLLKELQTYKLEDLSISRPTSRLSWGIPVPNDPTQTIYVWIDALVNYLTSVGYPGKLSQFWPATHVIGKDIVRFHCIYWPSLLMAAGVPLPKQVVVHGHWLSEGCKMSKSKGNVVDPLQMIEYYGNDAVRIYLCENSVLNNDGNFNEIGLSHTRDQLIDKFCNLTVRSCGKKFNVERAVANIDQFQDLKFTKDVSLNEEYDQIVSKINNLRATLDENIKTFQYSQATSSFWAVISDANTFFQKATPWQPESPLHQDKIIHLATEVARISSILIAPVIPTLSSKVLDRLNVQHRDIDMCQFGKDREYGQGVNRAGDYPMTKVPFRLLSDNEKS</sequence>
<organism evidence="15 16">
    <name type="scientific">Wickerhamomyces pijperi</name>
    <name type="common">Yeast</name>
    <name type="synonym">Pichia pijperi</name>
    <dbReference type="NCBI Taxonomy" id="599730"/>
    <lineage>
        <taxon>Eukaryota</taxon>
        <taxon>Fungi</taxon>
        <taxon>Dikarya</taxon>
        <taxon>Ascomycota</taxon>
        <taxon>Saccharomycotina</taxon>
        <taxon>Saccharomycetes</taxon>
        <taxon>Phaffomycetales</taxon>
        <taxon>Wickerhamomycetaceae</taxon>
        <taxon>Wickerhamomyces</taxon>
    </lineage>
</organism>
<dbReference type="AlphaFoldDB" id="A0A9P8TP43"/>
<dbReference type="PROSITE" id="PS00178">
    <property type="entry name" value="AA_TRNA_LIGASE_I"/>
    <property type="match status" value="1"/>
</dbReference>
<comment type="subcellular location">
    <subcellularLocation>
        <location evidence="1">Cytoplasm</location>
    </subcellularLocation>
</comment>
<evidence type="ECO:0000313" key="15">
    <source>
        <dbReference type="EMBL" id="KAH3686748.1"/>
    </source>
</evidence>
<dbReference type="PANTHER" id="PTHR43326">
    <property type="entry name" value="METHIONYL-TRNA SYNTHETASE"/>
    <property type="match status" value="1"/>
</dbReference>
<dbReference type="SUPFAM" id="SSF52374">
    <property type="entry name" value="Nucleotidylyl transferase"/>
    <property type="match status" value="1"/>
</dbReference>
<dbReference type="InterPro" id="IPR001412">
    <property type="entry name" value="aa-tRNA-synth_I_CS"/>
</dbReference>
<evidence type="ECO:0000256" key="10">
    <source>
        <dbReference type="ARBA" id="ARBA00047364"/>
    </source>
</evidence>
<dbReference type="Pfam" id="PF19303">
    <property type="entry name" value="Anticodon_3"/>
    <property type="match status" value="1"/>
</dbReference>
<keyword evidence="8 12" id="KW-0030">Aminoacyl-tRNA synthetase</keyword>
<evidence type="ECO:0000256" key="11">
    <source>
        <dbReference type="ARBA" id="ARBA00068817"/>
    </source>
</evidence>
<proteinExistence type="inferred from homology"/>
<keyword evidence="4 12" id="KW-0436">Ligase</keyword>